<dbReference type="Pfam" id="PF13793">
    <property type="entry name" value="Pribosyltran_N"/>
    <property type="match status" value="1"/>
</dbReference>
<feature type="chain" id="PRO_5004536478" description="ribose-phosphate diphosphokinase" evidence="12">
    <location>
        <begin position="21"/>
        <end position="339"/>
    </location>
</feature>
<dbReference type="GO" id="GO:0005524">
    <property type="term" value="F:ATP binding"/>
    <property type="evidence" value="ECO:0007669"/>
    <property type="project" value="UniProtKB-KW"/>
</dbReference>
<dbReference type="CDD" id="cd06223">
    <property type="entry name" value="PRTases_typeI"/>
    <property type="match status" value="1"/>
</dbReference>
<evidence type="ECO:0000256" key="8">
    <source>
        <dbReference type="ARBA" id="ARBA00022777"/>
    </source>
</evidence>
<protein>
    <recommendedName>
        <fullName evidence="3">ribose-phosphate diphosphokinase</fullName>
        <ecNumber evidence="3">2.7.6.1</ecNumber>
    </recommendedName>
</protein>
<dbReference type="InterPro" id="IPR005946">
    <property type="entry name" value="Rib-P_diPkinase"/>
</dbReference>
<dbReference type="EC" id="2.7.6.1" evidence="3"/>
<dbReference type="InterPro" id="IPR029057">
    <property type="entry name" value="PRTase-like"/>
</dbReference>
<dbReference type="GO" id="GO:0006015">
    <property type="term" value="P:5-phosphoribose 1-diphosphate biosynthetic process"/>
    <property type="evidence" value="ECO:0007669"/>
    <property type="project" value="TreeGrafter"/>
</dbReference>
<dbReference type="Gene3D" id="3.40.50.2020">
    <property type="match status" value="2"/>
</dbReference>
<dbReference type="NCBIfam" id="NF002320">
    <property type="entry name" value="PRK01259.1"/>
    <property type="match status" value="1"/>
</dbReference>
<reference evidence="14" key="1">
    <citation type="journal article" date="2014" name="BMC Genomics">
        <title>The Babesia bovis gene and promoter model: an update from full-length EST analysis.</title>
        <authorList>
            <person name="Yamagishi J."/>
            <person name="Wakaguri H."/>
            <person name="Yokoyama N."/>
            <person name="Yamashita R."/>
            <person name="Suzuki Y."/>
            <person name="Xuan X."/>
            <person name="Igarashi I."/>
        </authorList>
    </citation>
    <scope>NUCLEOTIDE SEQUENCE</scope>
    <source>
        <strain evidence="14">Texas</strain>
    </source>
</reference>
<evidence type="ECO:0000259" key="13">
    <source>
        <dbReference type="Pfam" id="PF13793"/>
    </source>
</evidence>
<dbReference type="AlphaFoldDB" id="S6BN64"/>
<gene>
    <name evidence="14" type="primary">BBOV_IV008060</name>
</gene>
<keyword evidence="4" id="KW-0808">Transferase</keyword>
<evidence type="ECO:0000256" key="9">
    <source>
        <dbReference type="ARBA" id="ARBA00022840"/>
    </source>
</evidence>
<dbReference type="SMART" id="SM01400">
    <property type="entry name" value="Pribosyltran_N"/>
    <property type="match status" value="1"/>
</dbReference>
<keyword evidence="6" id="KW-0545">Nucleotide biosynthesis</keyword>
<dbReference type="Pfam" id="PF14572">
    <property type="entry name" value="Pribosyl_synth"/>
    <property type="match status" value="1"/>
</dbReference>
<keyword evidence="8 14" id="KW-0418">Kinase</keyword>
<accession>S6BN64</accession>
<comment type="similarity">
    <text evidence="2">Belongs to the ribose-phosphate pyrophosphokinase family.</text>
</comment>
<dbReference type="VEuPathDB" id="PiroplasmaDB:BBOV_IV008060"/>
<evidence type="ECO:0000256" key="3">
    <source>
        <dbReference type="ARBA" id="ARBA00013247"/>
    </source>
</evidence>
<evidence type="ECO:0000256" key="12">
    <source>
        <dbReference type="SAM" id="SignalP"/>
    </source>
</evidence>
<organism evidence="14">
    <name type="scientific">Babesia bovis</name>
    <dbReference type="NCBI Taxonomy" id="5865"/>
    <lineage>
        <taxon>Eukaryota</taxon>
        <taxon>Sar</taxon>
        <taxon>Alveolata</taxon>
        <taxon>Apicomplexa</taxon>
        <taxon>Aconoidasida</taxon>
        <taxon>Piroplasmida</taxon>
        <taxon>Babesiidae</taxon>
        <taxon>Babesia</taxon>
    </lineage>
</organism>
<dbReference type="InterPro" id="IPR000836">
    <property type="entry name" value="PRTase_dom"/>
</dbReference>
<evidence type="ECO:0000256" key="6">
    <source>
        <dbReference type="ARBA" id="ARBA00022727"/>
    </source>
</evidence>
<dbReference type="EMBL" id="AK441753">
    <property type="protein sequence ID" value="BAN65547.1"/>
    <property type="molecule type" value="mRNA"/>
</dbReference>
<keyword evidence="9" id="KW-0067">ATP-binding</keyword>
<dbReference type="InterPro" id="IPR029099">
    <property type="entry name" value="Pribosyltran_N"/>
</dbReference>
<feature type="signal peptide" evidence="12">
    <location>
        <begin position="1"/>
        <end position="20"/>
    </location>
</feature>
<dbReference type="GO" id="GO:0016301">
    <property type="term" value="F:kinase activity"/>
    <property type="evidence" value="ECO:0007669"/>
    <property type="project" value="UniProtKB-KW"/>
</dbReference>
<dbReference type="SUPFAM" id="SSF53271">
    <property type="entry name" value="PRTase-like"/>
    <property type="match status" value="1"/>
</dbReference>
<proteinExistence type="evidence at transcript level"/>
<dbReference type="FunFam" id="3.40.50.2020:FF:000007">
    <property type="entry name" value="Ribose-phosphate pyrophosphokinase"/>
    <property type="match status" value="1"/>
</dbReference>
<dbReference type="PANTHER" id="PTHR10210:SF32">
    <property type="entry name" value="RIBOSE-PHOSPHATE PYROPHOSPHOKINASE 2"/>
    <property type="match status" value="1"/>
</dbReference>
<dbReference type="PANTHER" id="PTHR10210">
    <property type="entry name" value="RIBOSE-PHOSPHATE DIPHOSPHOKINASE FAMILY MEMBER"/>
    <property type="match status" value="1"/>
</dbReference>
<dbReference type="GO" id="GO:0004749">
    <property type="term" value="F:ribose phosphate diphosphokinase activity"/>
    <property type="evidence" value="ECO:0007669"/>
    <property type="project" value="UniProtKB-EC"/>
</dbReference>
<evidence type="ECO:0000256" key="5">
    <source>
        <dbReference type="ARBA" id="ARBA00022723"/>
    </source>
</evidence>
<dbReference type="GO" id="GO:0002189">
    <property type="term" value="C:ribose phosphate diphosphokinase complex"/>
    <property type="evidence" value="ECO:0007669"/>
    <property type="project" value="TreeGrafter"/>
</dbReference>
<feature type="domain" description="Ribose-phosphate pyrophosphokinase N-terminal" evidence="13">
    <location>
        <begin position="36"/>
        <end position="151"/>
    </location>
</feature>
<evidence type="ECO:0000313" key="14">
    <source>
        <dbReference type="EMBL" id="BAN65547.1"/>
    </source>
</evidence>
<evidence type="ECO:0000256" key="2">
    <source>
        <dbReference type="ARBA" id="ARBA00006478"/>
    </source>
</evidence>
<dbReference type="NCBIfam" id="TIGR01251">
    <property type="entry name" value="ribP_PPkin"/>
    <property type="match status" value="1"/>
</dbReference>
<evidence type="ECO:0000256" key="11">
    <source>
        <dbReference type="ARBA" id="ARBA00049535"/>
    </source>
</evidence>
<evidence type="ECO:0000256" key="1">
    <source>
        <dbReference type="ARBA" id="ARBA00004996"/>
    </source>
</evidence>
<keyword evidence="12" id="KW-0732">Signal</keyword>
<keyword evidence="7" id="KW-0547">Nucleotide-binding</keyword>
<keyword evidence="5" id="KW-0479">Metal-binding</keyword>
<keyword evidence="10" id="KW-0460">Magnesium</keyword>
<dbReference type="GO" id="GO:0005737">
    <property type="term" value="C:cytoplasm"/>
    <property type="evidence" value="ECO:0007669"/>
    <property type="project" value="TreeGrafter"/>
</dbReference>
<comment type="catalytic activity">
    <reaction evidence="11">
        <text>D-ribose 5-phosphate + ATP = 5-phospho-alpha-D-ribose 1-diphosphate + AMP + H(+)</text>
        <dbReference type="Rhea" id="RHEA:15609"/>
        <dbReference type="ChEBI" id="CHEBI:15378"/>
        <dbReference type="ChEBI" id="CHEBI:30616"/>
        <dbReference type="ChEBI" id="CHEBI:58017"/>
        <dbReference type="ChEBI" id="CHEBI:78346"/>
        <dbReference type="ChEBI" id="CHEBI:456215"/>
        <dbReference type="EC" id="2.7.6.1"/>
    </reaction>
</comment>
<dbReference type="GO" id="GO:0000287">
    <property type="term" value="F:magnesium ion binding"/>
    <property type="evidence" value="ECO:0007669"/>
    <property type="project" value="InterPro"/>
</dbReference>
<evidence type="ECO:0000256" key="4">
    <source>
        <dbReference type="ARBA" id="ARBA00022679"/>
    </source>
</evidence>
<sequence length="339" mass="36825">MLSPAVILILFLRGICTIRSEGMIDRMVSKNEKNLLVFTGNWNKCLVNDTCSLSGLTLGKSDVSTFSDGEIKVDLQEEILGCDVVIIQSTSPPVNRNLIELLFMISAARKSGAKQITAIIPYFGYARQDRKTSPGSNISASDVARMLELTGVDRVISFDLHSAMCQGFFGPRVQVDNLSVIKIFIDHLEGFNRVAVVSPDAGAYARSIQLYDIFTKKYPQCDVSSAMIFKQRLKANELASAQLCGDVKDRDVIIADDIVDTAGTLCKAAEILITSGARSVTAVITHGIFSGPALQRIRGSPITRILTTNSIAHSESVLAEPKIQIISLAQELSRVLLSV</sequence>
<dbReference type="GO" id="GO:0006164">
    <property type="term" value="P:purine nucleotide biosynthetic process"/>
    <property type="evidence" value="ECO:0007669"/>
    <property type="project" value="TreeGrafter"/>
</dbReference>
<evidence type="ECO:0000256" key="10">
    <source>
        <dbReference type="ARBA" id="ARBA00022842"/>
    </source>
</evidence>
<evidence type="ECO:0000256" key="7">
    <source>
        <dbReference type="ARBA" id="ARBA00022741"/>
    </source>
</evidence>
<name>S6BN64_BABBO</name>
<comment type="pathway">
    <text evidence="1">Metabolic intermediate biosynthesis; 5-phospho-alpha-D-ribose 1-diphosphate biosynthesis; 5-phospho-alpha-D-ribose 1-diphosphate from D-ribose 5-phosphate (route I): step 1/1.</text>
</comment>